<dbReference type="AlphaFoldDB" id="A0A9D5B2U1"/>
<dbReference type="EMBL" id="JAMSHJ010000002">
    <property type="protein sequence ID" value="KAI5433387.1"/>
    <property type="molecule type" value="Genomic_DNA"/>
</dbReference>
<proteinExistence type="predicted"/>
<gene>
    <name evidence="2" type="ORF">KIW84_020602</name>
</gene>
<keyword evidence="3" id="KW-1185">Reference proteome</keyword>
<evidence type="ECO:0000256" key="1">
    <source>
        <dbReference type="SAM" id="MobiDB-lite"/>
    </source>
</evidence>
<name>A0A9D5B2U1_PEA</name>
<evidence type="ECO:0000313" key="2">
    <source>
        <dbReference type="EMBL" id="KAI5433387.1"/>
    </source>
</evidence>
<accession>A0A9D5B2U1</accession>
<comment type="caution">
    <text evidence="2">The sequence shown here is derived from an EMBL/GenBank/DDBJ whole genome shotgun (WGS) entry which is preliminary data.</text>
</comment>
<organism evidence="2 3">
    <name type="scientific">Pisum sativum</name>
    <name type="common">Garden pea</name>
    <name type="synonym">Lathyrus oleraceus</name>
    <dbReference type="NCBI Taxonomy" id="3888"/>
    <lineage>
        <taxon>Eukaryota</taxon>
        <taxon>Viridiplantae</taxon>
        <taxon>Streptophyta</taxon>
        <taxon>Embryophyta</taxon>
        <taxon>Tracheophyta</taxon>
        <taxon>Spermatophyta</taxon>
        <taxon>Magnoliopsida</taxon>
        <taxon>eudicotyledons</taxon>
        <taxon>Gunneridae</taxon>
        <taxon>Pentapetalae</taxon>
        <taxon>rosids</taxon>
        <taxon>fabids</taxon>
        <taxon>Fabales</taxon>
        <taxon>Fabaceae</taxon>
        <taxon>Papilionoideae</taxon>
        <taxon>50 kb inversion clade</taxon>
        <taxon>NPAAA clade</taxon>
        <taxon>Hologalegina</taxon>
        <taxon>IRL clade</taxon>
        <taxon>Fabeae</taxon>
        <taxon>Lathyrus</taxon>
    </lineage>
</organism>
<feature type="region of interest" description="Disordered" evidence="1">
    <location>
        <begin position="126"/>
        <end position="149"/>
    </location>
</feature>
<feature type="compositionally biased region" description="Polar residues" evidence="1">
    <location>
        <begin position="134"/>
        <end position="149"/>
    </location>
</feature>
<reference evidence="2 3" key="1">
    <citation type="journal article" date="2022" name="Nat. Genet.">
        <title>Improved pea reference genome and pan-genome highlight genomic features and evolutionary characteristics.</title>
        <authorList>
            <person name="Yang T."/>
            <person name="Liu R."/>
            <person name="Luo Y."/>
            <person name="Hu S."/>
            <person name="Wang D."/>
            <person name="Wang C."/>
            <person name="Pandey M.K."/>
            <person name="Ge S."/>
            <person name="Xu Q."/>
            <person name="Li N."/>
            <person name="Li G."/>
            <person name="Huang Y."/>
            <person name="Saxena R.K."/>
            <person name="Ji Y."/>
            <person name="Li M."/>
            <person name="Yan X."/>
            <person name="He Y."/>
            <person name="Liu Y."/>
            <person name="Wang X."/>
            <person name="Xiang C."/>
            <person name="Varshney R.K."/>
            <person name="Ding H."/>
            <person name="Gao S."/>
            <person name="Zong X."/>
        </authorList>
    </citation>
    <scope>NUCLEOTIDE SEQUENCE [LARGE SCALE GENOMIC DNA]</scope>
    <source>
        <strain evidence="2 3">cv. Zhongwan 6</strain>
    </source>
</reference>
<dbReference type="Proteomes" id="UP001058974">
    <property type="component" value="Chromosome 2"/>
</dbReference>
<dbReference type="Gramene" id="chrUn0689G0000300-T1">
    <property type="protein sequence ID" value="KAI5381450.1"/>
    <property type="gene ID" value="KIW84_UN0720"/>
</dbReference>
<evidence type="ECO:0000313" key="3">
    <source>
        <dbReference type="Proteomes" id="UP001058974"/>
    </source>
</evidence>
<sequence length="149" mass="15994">MSNIFKSCFRISPGIPSNSSAIFRCKSIGNVGYCSHNGMDIIMDTCEAADRKPSQDSAPTSVQIEDDFRVRLYISSSRSDIPAVNVADLPVLEDAFFFSFKSSCSCAHNIPNNSYFNGSPSSPYSGGGGLPAQYQPSDGTNSSFNSYGL</sequence>
<protein>
    <submittedName>
        <fullName evidence="2">Uncharacterized protein</fullName>
    </submittedName>
</protein>
<dbReference type="Gramene" id="Psat02G0060200-T1">
    <property type="protein sequence ID" value="KAI5433387.1"/>
    <property type="gene ID" value="KIW84_020602"/>
</dbReference>